<dbReference type="InterPro" id="IPR017853">
    <property type="entry name" value="GH"/>
</dbReference>
<evidence type="ECO:0000256" key="11">
    <source>
        <dbReference type="ARBA" id="ARBA00023326"/>
    </source>
</evidence>
<accession>A0A7R9A3L1</accession>
<dbReference type="InterPro" id="IPR029070">
    <property type="entry name" value="Chitinase_insertion_sf"/>
</dbReference>
<comment type="catalytic activity">
    <reaction evidence="1">
        <text>Random endo-hydrolysis of N-acetyl-beta-D-glucosaminide (1-&gt;4)-beta-linkages in chitin and chitodextrins.</text>
        <dbReference type="EC" id="3.2.1.14"/>
    </reaction>
</comment>
<evidence type="ECO:0000256" key="14">
    <source>
        <dbReference type="SAM" id="SignalP"/>
    </source>
</evidence>
<dbReference type="GO" id="GO:0006032">
    <property type="term" value="P:chitin catabolic process"/>
    <property type="evidence" value="ECO:0007669"/>
    <property type="project" value="UniProtKB-KW"/>
</dbReference>
<dbReference type="GO" id="GO:0008061">
    <property type="term" value="F:chitin binding"/>
    <property type="evidence" value="ECO:0007669"/>
    <property type="project" value="UniProtKB-KW"/>
</dbReference>
<dbReference type="PANTHER" id="PTHR11177">
    <property type="entry name" value="CHITINASE"/>
    <property type="match status" value="1"/>
</dbReference>
<dbReference type="Gene3D" id="3.20.20.80">
    <property type="entry name" value="Glycosidases"/>
    <property type="match status" value="1"/>
</dbReference>
<sequence>MQTMSKSVMFCGVLLAVLVVACRAAEPRRDTFGPSKGRHGAMLNGRPLAKRVCYFESWAIYRPGIGRYDIEDIPAELCTHLVYSFCGVSNVTWGVLVLDPERDLGEEGGYRRLVRLRDNHPDLKVMLAVGGWGEGGKKYSQMAMDPAKRESFVRSVVEYMNEYDFDGFDLDWEYPGAADRGGSYVDKDNFLYLCQELSEAFAAVGKGWELTAAVPVAKFRLQEGYHVHELCEILDAIHLMTYDLRGNWVGFADVHSMIYRRPDLDKWAYEFLNVVSLHSYFLALVDAARIPRHLYCTQNDGANLWESFGCIRDKLIVGVPFYGRTYTLGSPSNNDLHAPIMQWVGGGDPGPFTNASGSLAYFEICIYQRDDPAGWIRRYDNIGKVPFTHRGNQWIGYEDADSVKIKMDYIREKGYGGGMTWAIDQDDWRNECGQGKNPMMTALYEGMKDYVVPEPPPITTSTAVSNLVGPTDHDIRGDDNRASRCDDDPRSQPDDSVTRPM</sequence>
<evidence type="ECO:0000256" key="6">
    <source>
        <dbReference type="ARBA" id="ARBA00022801"/>
    </source>
</evidence>
<evidence type="ECO:0000256" key="7">
    <source>
        <dbReference type="ARBA" id="ARBA00023024"/>
    </source>
</evidence>
<keyword evidence="10 12" id="KW-0326">Glycosidase</keyword>
<dbReference type="SUPFAM" id="SSF51445">
    <property type="entry name" value="(Trans)glycosidases"/>
    <property type="match status" value="1"/>
</dbReference>
<evidence type="ECO:0000313" key="16">
    <source>
        <dbReference type="EMBL" id="CAD7242040.1"/>
    </source>
</evidence>
<evidence type="ECO:0000256" key="10">
    <source>
        <dbReference type="ARBA" id="ARBA00023295"/>
    </source>
</evidence>
<dbReference type="EMBL" id="LR899725">
    <property type="protein sequence ID" value="CAD7242040.1"/>
    <property type="molecule type" value="Genomic_DNA"/>
</dbReference>
<feature type="domain" description="GH18" evidence="15">
    <location>
        <begin position="49"/>
        <end position="450"/>
    </location>
</feature>
<dbReference type="PANTHER" id="PTHR11177:SF144">
    <property type="entry name" value="CHITINASE 5"/>
    <property type="match status" value="1"/>
</dbReference>
<dbReference type="PROSITE" id="PS51910">
    <property type="entry name" value="GH18_2"/>
    <property type="match status" value="1"/>
</dbReference>
<evidence type="ECO:0000256" key="4">
    <source>
        <dbReference type="ARBA" id="ARBA00022669"/>
    </source>
</evidence>
<dbReference type="GO" id="GO:0008843">
    <property type="term" value="F:endochitinase activity"/>
    <property type="evidence" value="ECO:0007669"/>
    <property type="project" value="UniProtKB-EC"/>
</dbReference>
<dbReference type="EC" id="3.2.1.14" evidence="3"/>
<evidence type="ECO:0000259" key="15">
    <source>
        <dbReference type="PROSITE" id="PS51910"/>
    </source>
</evidence>
<dbReference type="InterPro" id="IPR001579">
    <property type="entry name" value="Glyco_hydro_18_chit_AS"/>
</dbReference>
<keyword evidence="7" id="KW-0146">Chitin degradation</keyword>
<keyword evidence="11" id="KW-0624">Polysaccharide degradation</keyword>
<name>A0A7R9A3L1_9CRUS</name>
<feature type="region of interest" description="Disordered" evidence="13">
    <location>
        <begin position="455"/>
        <end position="501"/>
    </location>
</feature>
<evidence type="ECO:0000256" key="9">
    <source>
        <dbReference type="ARBA" id="ARBA00023277"/>
    </source>
</evidence>
<keyword evidence="17" id="KW-1185">Reference proteome</keyword>
<dbReference type="Proteomes" id="UP000677054">
    <property type="component" value="Unassembled WGS sequence"/>
</dbReference>
<dbReference type="InterPro" id="IPR050314">
    <property type="entry name" value="Glycosyl_Hydrlase_18"/>
</dbReference>
<dbReference type="Gene3D" id="3.10.50.10">
    <property type="match status" value="1"/>
</dbReference>
<protein>
    <recommendedName>
        <fullName evidence="3">chitinase</fullName>
        <ecNumber evidence="3">3.2.1.14</ecNumber>
    </recommendedName>
</protein>
<evidence type="ECO:0000256" key="8">
    <source>
        <dbReference type="ARBA" id="ARBA00023157"/>
    </source>
</evidence>
<dbReference type="SUPFAM" id="SSF54556">
    <property type="entry name" value="Chitinase insertion domain"/>
    <property type="match status" value="1"/>
</dbReference>
<feature type="compositionally biased region" description="Basic and acidic residues" evidence="13">
    <location>
        <begin position="471"/>
        <end position="501"/>
    </location>
</feature>
<dbReference type="OrthoDB" id="73875at2759"/>
<evidence type="ECO:0000256" key="13">
    <source>
        <dbReference type="SAM" id="MobiDB-lite"/>
    </source>
</evidence>
<comment type="similarity">
    <text evidence="2">Belongs to the glycosyl hydrolase 18 family. Chitinase class II subfamily.</text>
</comment>
<dbReference type="GO" id="GO:0005576">
    <property type="term" value="C:extracellular region"/>
    <property type="evidence" value="ECO:0007669"/>
    <property type="project" value="TreeGrafter"/>
</dbReference>
<evidence type="ECO:0000256" key="1">
    <source>
        <dbReference type="ARBA" id="ARBA00000822"/>
    </source>
</evidence>
<dbReference type="InterPro" id="IPR001223">
    <property type="entry name" value="Glyco_hydro18_cat"/>
</dbReference>
<evidence type="ECO:0000256" key="2">
    <source>
        <dbReference type="ARBA" id="ARBA00009121"/>
    </source>
</evidence>
<dbReference type="AlphaFoldDB" id="A0A7R9A3L1"/>
<evidence type="ECO:0000256" key="5">
    <source>
        <dbReference type="ARBA" id="ARBA00022729"/>
    </source>
</evidence>
<feature type="chain" id="PRO_5036402756" description="chitinase" evidence="14">
    <location>
        <begin position="25"/>
        <end position="501"/>
    </location>
</feature>
<keyword evidence="8" id="KW-1015">Disulfide bond</keyword>
<proteinExistence type="inferred from homology"/>
<evidence type="ECO:0000256" key="3">
    <source>
        <dbReference type="ARBA" id="ARBA00012729"/>
    </source>
</evidence>
<reference evidence="16" key="1">
    <citation type="submission" date="2020-11" db="EMBL/GenBank/DDBJ databases">
        <authorList>
            <person name="Tran Van P."/>
        </authorList>
    </citation>
    <scope>NUCLEOTIDE SEQUENCE</scope>
</reference>
<dbReference type="PROSITE" id="PS51257">
    <property type="entry name" value="PROKAR_LIPOPROTEIN"/>
    <property type="match status" value="1"/>
</dbReference>
<keyword evidence="6 12" id="KW-0378">Hydrolase</keyword>
<feature type="signal peptide" evidence="14">
    <location>
        <begin position="1"/>
        <end position="24"/>
    </location>
</feature>
<dbReference type="InterPro" id="IPR011583">
    <property type="entry name" value="Chitinase_II/V-like_cat"/>
</dbReference>
<dbReference type="Pfam" id="PF00704">
    <property type="entry name" value="Glyco_hydro_18"/>
    <property type="match status" value="1"/>
</dbReference>
<evidence type="ECO:0000256" key="12">
    <source>
        <dbReference type="RuleBase" id="RU000489"/>
    </source>
</evidence>
<keyword evidence="4" id="KW-0147">Chitin-binding</keyword>
<organism evidence="16">
    <name type="scientific">Darwinula stevensoni</name>
    <dbReference type="NCBI Taxonomy" id="69355"/>
    <lineage>
        <taxon>Eukaryota</taxon>
        <taxon>Metazoa</taxon>
        <taxon>Ecdysozoa</taxon>
        <taxon>Arthropoda</taxon>
        <taxon>Crustacea</taxon>
        <taxon>Oligostraca</taxon>
        <taxon>Ostracoda</taxon>
        <taxon>Podocopa</taxon>
        <taxon>Podocopida</taxon>
        <taxon>Darwinulocopina</taxon>
        <taxon>Darwinuloidea</taxon>
        <taxon>Darwinulidae</taxon>
        <taxon>Darwinula</taxon>
    </lineage>
</organism>
<keyword evidence="9" id="KW-0119">Carbohydrate metabolism</keyword>
<dbReference type="GO" id="GO:0000272">
    <property type="term" value="P:polysaccharide catabolic process"/>
    <property type="evidence" value="ECO:0007669"/>
    <property type="project" value="UniProtKB-KW"/>
</dbReference>
<gene>
    <name evidence="16" type="ORF">DSTB1V02_LOCUS2015</name>
</gene>
<keyword evidence="5 14" id="KW-0732">Signal</keyword>
<evidence type="ECO:0000313" key="17">
    <source>
        <dbReference type="Proteomes" id="UP000677054"/>
    </source>
</evidence>
<dbReference type="FunFam" id="3.10.50.10:FF:000004">
    <property type="entry name" value="Chitinase 5"/>
    <property type="match status" value="1"/>
</dbReference>
<dbReference type="PROSITE" id="PS01095">
    <property type="entry name" value="GH18_1"/>
    <property type="match status" value="1"/>
</dbReference>
<dbReference type="EMBL" id="CAJPEV010000208">
    <property type="protein sequence ID" value="CAG0882389.1"/>
    <property type="molecule type" value="Genomic_DNA"/>
</dbReference>
<dbReference type="SMART" id="SM00636">
    <property type="entry name" value="Glyco_18"/>
    <property type="match status" value="1"/>
</dbReference>